<dbReference type="Proteomes" id="UP000623067">
    <property type="component" value="Unassembled WGS sequence"/>
</dbReference>
<dbReference type="SUPFAM" id="SSF103473">
    <property type="entry name" value="MFS general substrate transporter"/>
    <property type="match status" value="1"/>
</dbReference>
<evidence type="ECO:0000256" key="3">
    <source>
        <dbReference type="ARBA" id="ARBA00022989"/>
    </source>
</evidence>
<comment type="subcellular location">
    <subcellularLocation>
        <location evidence="1">Membrane</location>
        <topology evidence="1">Multi-pass membrane protein</topology>
    </subcellularLocation>
</comment>
<evidence type="ECO:0000313" key="8">
    <source>
        <dbReference type="Proteomes" id="UP000623067"/>
    </source>
</evidence>
<evidence type="ECO:0000256" key="1">
    <source>
        <dbReference type="ARBA" id="ARBA00004141"/>
    </source>
</evidence>
<evidence type="ECO:0000256" key="2">
    <source>
        <dbReference type="ARBA" id="ARBA00022692"/>
    </source>
</evidence>
<sequence>MAVSHIGEARPTRVRHTMLALIATGTLINYLDRTILGVAAPSLTRELGIDAALMGVIFSAFSWSYAAAQVPGGAFLDRFGTRLTYCLSVGLWSLLTLFQAFVGGVATLIGLRLALGVAESPCFPANSRVVATWFPRQERAFATGVYTVGEYIGLAFLSPLLFAMMAAFGWRSLFVVAGAIGILFAGVWWSGYREPRQSRANQAELDLIVAGGALLDQPVRPKFDWTGAGRLLRTRQMWGICLGQFAGNSTLVFFLTWFPTYLATERHMDWLKIGIFAVAPFIAASVGVLFGGWWSDRMLRQGHSPNVARKLPIILGLLLASTIIGANFVESNIAVIAILSVAFFAQGMAALGWTLVSDLAPEGMLGVTGGVFNLAANLAGIVTPIVVGAIVATTGSFFYALAFIGVVALLGALSYIFILGDVRRIVLD</sequence>
<name>A0A916WQH7_9SPHN</name>
<dbReference type="InterPro" id="IPR050382">
    <property type="entry name" value="MFS_Na/Anion_cotransporter"/>
</dbReference>
<feature type="transmembrane region" description="Helical" evidence="5">
    <location>
        <begin position="335"/>
        <end position="356"/>
    </location>
</feature>
<proteinExistence type="predicted"/>
<dbReference type="RefSeq" id="WP_229664379.1">
    <property type="nucleotide sequence ID" value="NZ_BMIH01000001.1"/>
</dbReference>
<feature type="transmembrane region" description="Helical" evidence="5">
    <location>
        <begin position="311"/>
        <end position="329"/>
    </location>
</feature>
<dbReference type="InterPro" id="IPR011701">
    <property type="entry name" value="MFS"/>
</dbReference>
<keyword evidence="4 5" id="KW-0472">Membrane</keyword>
<reference evidence="7" key="1">
    <citation type="journal article" date="2014" name="Int. J. Syst. Evol. Microbiol.">
        <title>Complete genome sequence of Corynebacterium casei LMG S-19264T (=DSM 44701T), isolated from a smear-ripened cheese.</title>
        <authorList>
            <consortium name="US DOE Joint Genome Institute (JGI-PGF)"/>
            <person name="Walter F."/>
            <person name="Albersmeier A."/>
            <person name="Kalinowski J."/>
            <person name="Ruckert C."/>
        </authorList>
    </citation>
    <scope>NUCLEOTIDE SEQUENCE</scope>
    <source>
        <strain evidence="7">CGMCC 1.15330</strain>
    </source>
</reference>
<keyword evidence="3 5" id="KW-1133">Transmembrane helix</keyword>
<feature type="transmembrane region" description="Helical" evidence="5">
    <location>
        <begin position="89"/>
        <end position="111"/>
    </location>
</feature>
<evidence type="ECO:0000256" key="5">
    <source>
        <dbReference type="SAM" id="Phobius"/>
    </source>
</evidence>
<dbReference type="GO" id="GO:0016020">
    <property type="term" value="C:membrane"/>
    <property type="evidence" value="ECO:0007669"/>
    <property type="project" value="UniProtKB-SubCell"/>
</dbReference>
<dbReference type="GO" id="GO:0022857">
    <property type="term" value="F:transmembrane transporter activity"/>
    <property type="evidence" value="ECO:0007669"/>
    <property type="project" value="InterPro"/>
</dbReference>
<dbReference type="PANTHER" id="PTHR11662">
    <property type="entry name" value="SOLUTE CARRIER FAMILY 17"/>
    <property type="match status" value="1"/>
</dbReference>
<accession>A0A916WQH7</accession>
<dbReference type="Gene3D" id="1.20.1250.20">
    <property type="entry name" value="MFS general substrate transporter like domains"/>
    <property type="match status" value="2"/>
</dbReference>
<feature type="domain" description="Major facilitator superfamily (MFS) profile" evidence="6">
    <location>
        <begin position="18"/>
        <end position="423"/>
    </location>
</feature>
<dbReference type="EMBL" id="BMIH01000001">
    <property type="protein sequence ID" value="GGB23017.1"/>
    <property type="molecule type" value="Genomic_DNA"/>
</dbReference>
<evidence type="ECO:0000313" key="7">
    <source>
        <dbReference type="EMBL" id="GGB23017.1"/>
    </source>
</evidence>
<keyword evidence="2 5" id="KW-0812">Transmembrane</keyword>
<evidence type="ECO:0000256" key="4">
    <source>
        <dbReference type="ARBA" id="ARBA00023136"/>
    </source>
</evidence>
<feature type="transmembrane region" description="Helical" evidence="5">
    <location>
        <begin position="363"/>
        <end position="391"/>
    </location>
</feature>
<gene>
    <name evidence="7" type="ORF">GCM10011380_10890</name>
</gene>
<dbReference type="CDD" id="cd17319">
    <property type="entry name" value="MFS_ExuT_GudP_like"/>
    <property type="match status" value="1"/>
</dbReference>
<feature type="transmembrane region" description="Helical" evidence="5">
    <location>
        <begin position="51"/>
        <end position="68"/>
    </location>
</feature>
<feature type="transmembrane region" description="Helical" evidence="5">
    <location>
        <begin position="168"/>
        <end position="189"/>
    </location>
</feature>
<feature type="transmembrane region" description="Helical" evidence="5">
    <location>
        <begin position="397"/>
        <end position="418"/>
    </location>
</feature>
<keyword evidence="8" id="KW-1185">Reference proteome</keyword>
<dbReference type="InterPro" id="IPR036259">
    <property type="entry name" value="MFS_trans_sf"/>
</dbReference>
<dbReference type="InterPro" id="IPR020846">
    <property type="entry name" value="MFS_dom"/>
</dbReference>
<protein>
    <submittedName>
        <fullName evidence="7">MFS transporter</fullName>
    </submittedName>
</protein>
<dbReference type="AlphaFoldDB" id="A0A916WQH7"/>
<reference evidence="7" key="2">
    <citation type="submission" date="2020-09" db="EMBL/GenBank/DDBJ databases">
        <authorList>
            <person name="Sun Q."/>
            <person name="Zhou Y."/>
        </authorList>
    </citation>
    <scope>NUCLEOTIDE SEQUENCE</scope>
    <source>
        <strain evidence="7">CGMCC 1.15330</strain>
    </source>
</reference>
<dbReference type="Pfam" id="PF07690">
    <property type="entry name" value="MFS_1"/>
    <property type="match status" value="1"/>
</dbReference>
<feature type="transmembrane region" description="Helical" evidence="5">
    <location>
        <begin position="237"/>
        <end position="258"/>
    </location>
</feature>
<organism evidence="7 8">
    <name type="scientific">Sphingomonas metalli</name>
    <dbReference type="NCBI Taxonomy" id="1779358"/>
    <lineage>
        <taxon>Bacteria</taxon>
        <taxon>Pseudomonadati</taxon>
        <taxon>Pseudomonadota</taxon>
        <taxon>Alphaproteobacteria</taxon>
        <taxon>Sphingomonadales</taxon>
        <taxon>Sphingomonadaceae</taxon>
        <taxon>Sphingomonas</taxon>
    </lineage>
</organism>
<feature type="transmembrane region" description="Helical" evidence="5">
    <location>
        <begin position="270"/>
        <end position="290"/>
    </location>
</feature>
<dbReference type="PANTHER" id="PTHR11662:SF333">
    <property type="entry name" value="D-GALACTONATE TRANSPORTER"/>
    <property type="match status" value="1"/>
</dbReference>
<comment type="caution">
    <text evidence="7">The sequence shown here is derived from an EMBL/GenBank/DDBJ whole genome shotgun (WGS) entry which is preliminary data.</text>
</comment>
<feature type="transmembrane region" description="Helical" evidence="5">
    <location>
        <begin position="12"/>
        <end position="31"/>
    </location>
</feature>
<evidence type="ECO:0000259" key="6">
    <source>
        <dbReference type="PROSITE" id="PS50850"/>
    </source>
</evidence>
<dbReference type="PROSITE" id="PS50850">
    <property type="entry name" value="MFS"/>
    <property type="match status" value="1"/>
</dbReference>